<evidence type="ECO:0000313" key="1">
    <source>
        <dbReference type="EMBL" id="KAH3848793.1"/>
    </source>
</evidence>
<organism evidence="1 2">
    <name type="scientific">Dreissena polymorpha</name>
    <name type="common">Zebra mussel</name>
    <name type="synonym">Mytilus polymorpha</name>
    <dbReference type="NCBI Taxonomy" id="45954"/>
    <lineage>
        <taxon>Eukaryota</taxon>
        <taxon>Metazoa</taxon>
        <taxon>Spiralia</taxon>
        <taxon>Lophotrochozoa</taxon>
        <taxon>Mollusca</taxon>
        <taxon>Bivalvia</taxon>
        <taxon>Autobranchia</taxon>
        <taxon>Heteroconchia</taxon>
        <taxon>Euheterodonta</taxon>
        <taxon>Imparidentia</taxon>
        <taxon>Neoheterodontei</taxon>
        <taxon>Myida</taxon>
        <taxon>Dreissenoidea</taxon>
        <taxon>Dreissenidae</taxon>
        <taxon>Dreissena</taxon>
    </lineage>
</organism>
<accession>A0A9D4KZX8</accession>
<protein>
    <submittedName>
        <fullName evidence="1">Uncharacterized protein</fullName>
    </submittedName>
</protein>
<reference evidence="1" key="2">
    <citation type="submission" date="2020-11" db="EMBL/GenBank/DDBJ databases">
        <authorList>
            <person name="McCartney M.A."/>
            <person name="Auch B."/>
            <person name="Kono T."/>
            <person name="Mallez S."/>
            <person name="Becker A."/>
            <person name="Gohl D.M."/>
            <person name="Silverstein K.A.T."/>
            <person name="Koren S."/>
            <person name="Bechman K.B."/>
            <person name="Herman A."/>
            <person name="Abrahante J.E."/>
            <person name="Garbe J."/>
        </authorList>
    </citation>
    <scope>NUCLEOTIDE SEQUENCE</scope>
    <source>
        <strain evidence="1">Duluth1</strain>
        <tissue evidence="1">Whole animal</tissue>
    </source>
</reference>
<comment type="caution">
    <text evidence="1">The sequence shown here is derived from an EMBL/GenBank/DDBJ whole genome shotgun (WGS) entry which is preliminary data.</text>
</comment>
<sequence>MLRVQESSTTPLELPQHFHESPWVRQTIADFEACPAAAYKDVRGILIAMIALRIASRTGEFVHLQVRNITVY</sequence>
<name>A0A9D4KZX8_DREPO</name>
<reference evidence="1" key="1">
    <citation type="journal article" date="2019" name="bioRxiv">
        <title>The Genome of the Zebra Mussel, Dreissena polymorpha: A Resource for Invasive Species Research.</title>
        <authorList>
            <person name="McCartney M.A."/>
            <person name="Auch B."/>
            <person name="Kono T."/>
            <person name="Mallez S."/>
            <person name="Zhang Y."/>
            <person name="Obille A."/>
            <person name="Becker A."/>
            <person name="Abrahante J.E."/>
            <person name="Garbe J."/>
            <person name="Badalamenti J.P."/>
            <person name="Herman A."/>
            <person name="Mangelson H."/>
            <person name="Liachko I."/>
            <person name="Sullivan S."/>
            <person name="Sone E.D."/>
            <person name="Koren S."/>
            <person name="Silverstein K.A.T."/>
            <person name="Beckman K.B."/>
            <person name="Gohl D.M."/>
        </authorList>
    </citation>
    <scope>NUCLEOTIDE SEQUENCE</scope>
    <source>
        <strain evidence="1">Duluth1</strain>
        <tissue evidence="1">Whole animal</tissue>
    </source>
</reference>
<proteinExistence type="predicted"/>
<evidence type="ECO:0000313" key="2">
    <source>
        <dbReference type="Proteomes" id="UP000828390"/>
    </source>
</evidence>
<dbReference type="Proteomes" id="UP000828390">
    <property type="component" value="Unassembled WGS sequence"/>
</dbReference>
<keyword evidence="2" id="KW-1185">Reference proteome</keyword>
<gene>
    <name evidence="1" type="ORF">DPMN_091174</name>
</gene>
<dbReference type="AlphaFoldDB" id="A0A9D4KZX8"/>
<dbReference type="EMBL" id="JAIWYP010000003">
    <property type="protein sequence ID" value="KAH3848793.1"/>
    <property type="molecule type" value="Genomic_DNA"/>
</dbReference>